<evidence type="ECO:0000256" key="2">
    <source>
        <dbReference type="ARBA" id="ARBA00008864"/>
    </source>
</evidence>
<dbReference type="InterPro" id="IPR039040">
    <property type="entry name" value="NAB_fam"/>
</dbReference>
<dbReference type="EMBL" id="OUUW01000002">
    <property type="protein sequence ID" value="SPP77439.1"/>
    <property type="molecule type" value="Genomic_DNA"/>
</dbReference>
<evidence type="ECO:0000313" key="11">
    <source>
        <dbReference type="Proteomes" id="UP000268350"/>
    </source>
</evidence>
<dbReference type="Pfam" id="PF04905">
    <property type="entry name" value="NCD2"/>
    <property type="match status" value="1"/>
</dbReference>
<dbReference type="InterPro" id="IPR038398">
    <property type="entry name" value="NCD2_sf"/>
</dbReference>
<dbReference type="InterPro" id="IPR006988">
    <property type="entry name" value="Nab_N"/>
</dbReference>
<feature type="domain" description="NAB co-repressor" evidence="9">
    <location>
        <begin position="353"/>
        <end position="478"/>
    </location>
</feature>
<name>A0A3B0JUQ4_DROGU</name>
<evidence type="ECO:0000259" key="9">
    <source>
        <dbReference type="Pfam" id="PF04905"/>
    </source>
</evidence>
<dbReference type="Pfam" id="PF04904">
    <property type="entry name" value="SAM_NCD1"/>
    <property type="match status" value="1"/>
</dbReference>
<feature type="compositionally biased region" description="Polar residues" evidence="7">
    <location>
        <begin position="317"/>
        <end position="328"/>
    </location>
</feature>
<feature type="region of interest" description="Disordered" evidence="7">
    <location>
        <begin position="101"/>
        <end position="123"/>
    </location>
</feature>
<dbReference type="GO" id="GO:0045892">
    <property type="term" value="P:negative regulation of DNA-templated transcription"/>
    <property type="evidence" value="ECO:0007669"/>
    <property type="project" value="InterPro"/>
</dbReference>
<feature type="region of interest" description="Disordered" evidence="7">
    <location>
        <begin position="1"/>
        <end position="53"/>
    </location>
</feature>
<keyword evidence="4" id="KW-0805">Transcription regulation</keyword>
<proteinExistence type="inferred from homology"/>
<evidence type="ECO:0000256" key="7">
    <source>
        <dbReference type="SAM" id="MobiDB-lite"/>
    </source>
</evidence>
<dbReference type="STRING" id="7266.A0A3B0JUQ4"/>
<sequence>MEANANSPTTPTTTSTSSTVVVSTPSPAASTSSKSQHSHSLPASSGSLSLAPASTSTSATATATATPTIHVTQSQLLTTSLEAAKQEDLYNLSLASGLSEGQRSLSGAPSASSSPILSPQGKIFGRNANGTMITTSRPGNEAEVQLYRVLQRASLLAYYDTLLEMGGDDVQQLYDAGEEEFLEIMALVGMASKPLHVRRLQKALHEWANNPALFQAVPMPQLGLCDTPPKPALVFNPDTTPALPRQKFPSFNATGSFQPSPAPVPASGPVVSAATATATAATTVPHLISQISCTSVPVLPSIVPPSTTPLTSNPNTQTHANANPSSMPGSAACVSVSTAHQVSSSSPQLTPVLTEMQIQRITMCAEKIGRQLPQREPRAQTTRKRTTRELEQVIAMSEHDPRRMDEIRKYSAIYGRFDCKRRPEKPLTLHEVCVNEAAAQLCRNPQTIWLLTRRDELFPLARQIVKDAGFGHSASIARYGGLLTQLPGAQGAGGARGSGSGSVSGCVPSDVDCESSDASVQLKRQRLSSTEAAQLPMDLNRVRKIKSVEP</sequence>
<dbReference type="OrthoDB" id="10028556at2759"/>
<evidence type="ECO:0000256" key="5">
    <source>
        <dbReference type="ARBA" id="ARBA00023163"/>
    </source>
</evidence>
<accession>A0A3B0JUQ4</accession>
<comment type="similarity">
    <text evidence="2">Belongs to the NAB family.</text>
</comment>
<keyword evidence="5" id="KW-0804">Transcription</keyword>
<dbReference type="AlphaFoldDB" id="A0A3B0JUQ4"/>
<dbReference type="InterPro" id="IPR006989">
    <property type="entry name" value="NAB_co-repressor_dom"/>
</dbReference>
<protein>
    <submittedName>
        <fullName evidence="10">Blast:NGFI-A-binding protein homolog</fullName>
    </submittedName>
</protein>
<comment type="subcellular location">
    <subcellularLocation>
        <location evidence="1">Nucleus</location>
    </subcellularLocation>
</comment>
<dbReference type="PANTHER" id="PTHR12623:SF10">
    <property type="entry name" value="NGFI-A-BINDING PROTEIN HOMOLOG"/>
    <property type="match status" value="1"/>
</dbReference>
<dbReference type="GO" id="GO:0003712">
    <property type="term" value="F:transcription coregulator activity"/>
    <property type="evidence" value="ECO:0007669"/>
    <property type="project" value="InterPro"/>
</dbReference>
<evidence type="ECO:0000256" key="4">
    <source>
        <dbReference type="ARBA" id="ARBA00023015"/>
    </source>
</evidence>
<evidence type="ECO:0000256" key="3">
    <source>
        <dbReference type="ARBA" id="ARBA00022491"/>
    </source>
</evidence>
<keyword evidence="3" id="KW-0678">Repressor</keyword>
<evidence type="ECO:0000256" key="1">
    <source>
        <dbReference type="ARBA" id="ARBA00004123"/>
    </source>
</evidence>
<dbReference type="FunFam" id="1.20.120.2010:FF:000001">
    <property type="entry name" value="NGFI-A-binding protein 1 isoform X1"/>
    <property type="match status" value="1"/>
</dbReference>
<dbReference type="GO" id="GO:0005634">
    <property type="term" value="C:nucleus"/>
    <property type="evidence" value="ECO:0007669"/>
    <property type="project" value="UniProtKB-SubCell"/>
</dbReference>
<dbReference type="OMA" id="TCDEHEF"/>
<organism evidence="10 11">
    <name type="scientific">Drosophila guanche</name>
    <name type="common">Fruit fly</name>
    <dbReference type="NCBI Taxonomy" id="7266"/>
    <lineage>
        <taxon>Eukaryota</taxon>
        <taxon>Metazoa</taxon>
        <taxon>Ecdysozoa</taxon>
        <taxon>Arthropoda</taxon>
        <taxon>Hexapoda</taxon>
        <taxon>Insecta</taxon>
        <taxon>Pterygota</taxon>
        <taxon>Neoptera</taxon>
        <taxon>Endopterygota</taxon>
        <taxon>Diptera</taxon>
        <taxon>Brachycera</taxon>
        <taxon>Muscomorpha</taxon>
        <taxon>Ephydroidea</taxon>
        <taxon>Drosophilidae</taxon>
        <taxon>Drosophila</taxon>
        <taxon>Sophophora</taxon>
    </lineage>
</organism>
<evidence type="ECO:0000256" key="6">
    <source>
        <dbReference type="ARBA" id="ARBA00023242"/>
    </source>
</evidence>
<evidence type="ECO:0000313" key="10">
    <source>
        <dbReference type="EMBL" id="SPP77439.1"/>
    </source>
</evidence>
<dbReference type="Gene3D" id="1.20.120.2010">
    <property type="entry name" value="NAB conserved domain 2"/>
    <property type="match status" value="1"/>
</dbReference>
<gene>
    <name evidence="10" type="ORF">DGUA_6G008122</name>
</gene>
<keyword evidence="6" id="KW-0539">Nucleus</keyword>
<feature type="region of interest" description="Disordered" evidence="7">
    <location>
        <begin position="308"/>
        <end position="330"/>
    </location>
</feature>
<feature type="compositionally biased region" description="Low complexity" evidence="7">
    <location>
        <begin position="104"/>
        <end position="119"/>
    </location>
</feature>
<evidence type="ECO:0000259" key="8">
    <source>
        <dbReference type="Pfam" id="PF04904"/>
    </source>
</evidence>
<reference evidence="11" key="1">
    <citation type="submission" date="2018-01" db="EMBL/GenBank/DDBJ databases">
        <authorList>
            <person name="Alioto T."/>
            <person name="Alioto T."/>
        </authorList>
    </citation>
    <scope>NUCLEOTIDE SEQUENCE [LARGE SCALE GENOMIC DNA]</scope>
</reference>
<feature type="compositionally biased region" description="Low complexity" evidence="7">
    <location>
        <begin position="7"/>
        <end position="53"/>
    </location>
</feature>
<keyword evidence="11" id="KW-1185">Reference proteome</keyword>
<dbReference type="PANTHER" id="PTHR12623">
    <property type="entry name" value="NGFI-A BINDING PROTEIN"/>
    <property type="match status" value="1"/>
</dbReference>
<feature type="domain" description="Nab N-terminal" evidence="8">
    <location>
        <begin position="138"/>
        <end position="215"/>
    </location>
</feature>
<dbReference type="Proteomes" id="UP000268350">
    <property type="component" value="Unassembled WGS sequence"/>
</dbReference>